<keyword evidence="8" id="KW-1133">Transmembrane helix</keyword>
<evidence type="ECO:0000313" key="12">
    <source>
        <dbReference type="Proteomes" id="UP000606274"/>
    </source>
</evidence>
<dbReference type="Gene3D" id="2.60.40.10">
    <property type="entry name" value="Immunoglobulins"/>
    <property type="match status" value="1"/>
</dbReference>
<keyword evidence="7" id="KW-0325">Glycoprotein</keyword>
<organism evidence="11 12">
    <name type="scientific">Silurus meridionalis</name>
    <name type="common">Southern catfish</name>
    <name type="synonym">Silurus soldatovi meridionalis</name>
    <dbReference type="NCBI Taxonomy" id="175797"/>
    <lineage>
        <taxon>Eukaryota</taxon>
        <taxon>Metazoa</taxon>
        <taxon>Chordata</taxon>
        <taxon>Craniata</taxon>
        <taxon>Vertebrata</taxon>
        <taxon>Euteleostomi</taxon>
        <taxon>Actinopterygii</taxon>
        <taxon>Neopterygii</taxon>
        <taxon>Teleostei</taxon>
        <taxon>Ostariophysi</taxon>
        <taxon>Siluriformes</taxon>
        <taxon>Siluridae</taxon>
        <taxon>Silurus</taxon>
    </lineage>
</organism>
<accession>A0A8T0BNP3</accession>
<dbReference type="SMART" id="SM00406">
    <property type="entry name" value="IGv"/>
    <property type="match status" value="1"/>
</dbReference>
<keyword evidence="6" id="KW-1015">Disulfide bond</keyword>
<dbReference type="Pfam" id="PF07686">
    <property type="entry name" value="V-set"/>
    <property type="match status" value="1"/>
</dbReference>
<dbReference type="GO" id="GO:0005886">
    <property type="term" value="C:plasma membrane"/>
    <property type="evidence" value="ECO:0007669"/>
    <property type="project" value="UniProtKB-SubCell"/>
</dbReference>
<dbReference type="InterPro" id="IPR007110">
    <property type="entry name" value="Ig-like_dom"/>
</dbReference>
<evidence type="ECO:0000313" key="11">
    <source>
        <dbReference type="EMBL" id="KAF7706990.1"/>
    </source>
</evidence>
<evidence type="ECO:0000256" key="3">
    <source>
        <dbReference type="ARBA" id="ARBA00022729"/>
    </source>
</evidence>
<name>A0A8T0BNP3_SILME</name>
<feature type="chain" id="PRO_5035729359" description="Ig-like domain-containing protein" evidence="9">
    <location>
        <begin position="20"/>
        <end position="259"/>
    </location>
</feature>
<keyword evidence="8" id="KW-0812">Transmembrane</keyword>
<evidence type="ECO:0000256" key="8">
    <source>
        <dbReference type="SAM" id="Phobius"/>
    </source>
</evidence>
<dbReference type="SMART" id="SM00409">
    <property type="entry name" value="IG"/>
    <property type="match status" value="1"/>
</dbReference>
<evidence type="ECO:0000256" key="5">
    <source>
        <dbReference type="ARBA" id="ARBA00023136"/>
    </source>
</evidence>
<dbReference type="CDD" id="cd00099">
    <property type="entry name" value="IgV"/>
    <property type="match status" value="1"/>
</dbReference>
<keyword evidence="4" id="KW-0391">Immunity</keyword>
<dbReference type="OrthoDB" id="6370831at2759"/>
<feature type="transmembrane region" description="Helical" evidence="8">
    <location>
        <begin position="167"/>
        <end position="191"/>
    </location>
</feature>
<dbReference type="GO" id="GO:0009617">
    <property type="term" value="P:response to bacterium"/>
    <property type="evidence" value="ECO:0007669"/>
    <property type="project" value="TreeGrafter"/>
</dbReference>
<keyword evidence="12" id="KW-1185">Reference proteome</keyword>
<evidence type="ECO:0000256" key="4">
    <source>
        <dbReference type="ARBA" id="ARBA00022859"/>
    </source>
</evidence>
<dbReference type="InterPro" id="IPR013783">
    <property type="entry name" value="Ig-like_fold"/>
</dbReference>
<evidence type="ECO:0000256" key="2">
    <source>
        <dbReference type="ARBA" id="ARBA00022475"/>
    </source>
</evidence>
<dbReference type="AlphaFoldDB" id="A0A8T0BNP3"/>
<dbReference type="SUPFAM" id="SSF48726">
    <property type="entry name" value="Immunoglobulin"/>
    <property type="match status" value="1"/>
</dbReference>
<dbReference type="PROSITE" id="PS50835">
    <property type="entry name" value="IG_LIKE"/>
    <property type="match status" value="1"/>
</dbReference>
<dbReference type="InterPro" id="IPR003599">
    <property type="entry name" value="Ig_sub"/>
</dbReference>
<dbReference type="InterPro" id="IPR052051">
    <property type="entry name" value="TCR_complex_component"/>
</dbReference>
<dbReference type="Proteomes" id="UP000606274">
    <property type="component" value="Unassembled WGS sequence"/>
</dbReference>
<evidence type="ECO:0000256" key="6">
    <source>
        <dbReference type="ARBA" id="ARBA00023157"/>
    </source>
</evidence>
<dbReference type="PANTHER" id="PTHR19433:SF111">
    <property type="entry name" value="T CELL RECEPTOR ALPHA VARIABLE 4"/>
    <property type="match status" value="1"/>
</dbReference>
<protein>
    <recommendedName>
        <fullName evidence="10">Ig-like domain-containing protein</fullName>
    </recommendedName>
</protein>
<evidence type="ECO:0000256" key="1">
    <source>
        <dbReference type="ARBA" id="ARBA00004236"/>
    </source>
</evidence>
<comment type="caution">
    <text evidence="11">The sequence shown here is derived from an EMBL/GenBank/DDBJ whole genome shotgun (WGS) entry which is preliminary data.</text>
</comment>
<sequence length="259" mass="29281">MTVFWILIGVFSTMNTVEPGKRWVSAQSLTESPVYQPDKELSVDIGDSATLRCCFSKNKVETIDWFKQPKRQKPQIIVTVYKTSGETFYNESQKFNFRIEKSSTCIHLIILNTIQSDEAMYYCALMGINPVFADGTYLKISGTSESALCDTSATLLENSTYTNTQEITVFGLGSAMGLCALLIFCLTYFLLRRRKCDRRKVCIEDSPQTRQESEAETLSYAALKFSKRKAEVEKKKADSAQQCVYSEVKTTVRGNINNL</sequence>
<dbReference type="EMBL" id="JABFDY010000005">
    <property type="protein sequence ID" value="KAF7706990.1"/>
    <property type="molecule type" value="Genomic_DNA"/>
</dbReference>
<dbReference type="GO" id="GO:0002376">
    <property type="term" value="P:immune system process"/>
    <property type="evidence" value="ECO:0007669"/>
    <property type="project" value="UniProtKB-KW"/>
</dbReference>
<comment type="subcellular location">
    <subcellularLocation>
        <location evidence="1">Cell membrane</location>
    </subcellularLocation>
</comment>
<keyword evidence="2" id="KW-1003">Cell membrane</keyword>
<evidence type="ECO:0000259" key="10">
    <source>
        <dbReference type="PROSITE" id="PS50835"/>
    </source>
</evidence>
<keyword evidence="3 9" id="KW-0732">Signal</keyword>
<feature type="signal peptide" evidence="9">
    <location>
        <begin position="1"/>
        <end position="19"/>
    </location>
</feature>
<dbReference type="InterPro" id="IPR013106">
    <property type="entry name" value="Ig_V-set"/>
</dbReference>
<dbReference type="PANTHER" id="PTHR19433">
    <property type="entry name" value="T-CELL RECEPTOR ALPHA CHAIN V REGION-RELATED"/>
    <property type="match status" value="1"/>
</dbReference>
<proteinExistence type="predicted"/>
<evidence type="ECO:0000256" key="7">
    <source>
        <dbReference type="ARBA" id="ARBA00023180"/>
    </source>
</evidence>
<dbReference type="InterPro" id="IPR036179">
    <property type="entry name" value="Ig-like_dom_sf"/>
</dbReference>
<gene>
    <name evidence="11" type="ORF">HF521_018208</name>
</gene>
<feature type="domain" description="Ig-like" evidence="10">
    <location>
        <begin position="33"/>
        <end position="123"/>
    </location>
</feature>
<evidence type="ECO:0000256" key="9">
    <source>
        <dbReference type="SAM" id="SignalP"/>
    </source>
</evidence>
<keyword evidence="5 8" id="KW-0472">Membrane</keyword>
<reference evidence="11" key="1">
    <citation type="submission" date="2020-08" db="EMBL/GenBank/DDBJ databases">
        <title>Chromosome-level assembly of Southern catfish (Silurus meridionalis) provides insights into visual adaptation to the nocturnal and benthic lifestyles.</title>
        <authorList>
            <person name="Zhang Y."/>
            <person name="Wang D."/>
            <person name="Peng Z."/>
        </authorList>
    </citation>
    <scope>NUCLEOTIDE SEQUENCE</scope>
    <source>
        <strain evidence="11">SWU-2019-XX</strain>
        <tissue evidence="11">Muscle</tissue>
    </source>
</reference>